<dbReference type="RefSeq" id="WP_004527656.1">
    <property type="nucleotide sequence ID" value="NZ_CM000832.1"/>
</dbReference>
<dbReference type="HOGENOM" id="CLU_2092218_0_0_4"/>
<gene>
    <name evidence="1" type="ORF">BURPS1710A_3757</name>
</gene>
<protein>
    <submittedName>
        <fullName evidence="1">Uncharacterized protein</fullName>
    </submittedName>
</protein>
<organism evidence="1">
    <name type="scientific">Burkholderia pseudomallei 1710a</name>
    <dbReference type="NCBI Taxonomy" id="320371"/>
    <lineage>
        <taxon>Bacteria</taxon>
        <taxon>Pseudomonadati</taxon>
        <taxon>Pseudomonadota</taxon>
        <taxon>Betaproteobacteria</taxon>
        <taxon>Burkholderiales</taxon>
        <taxon>Burkholderiaceae</taxon>
        <taxon>Burkholderia</taxon>
        <taxon>pseudomallei group</taxon>
    </lineage>
</organism>
<proteinExistence type="predicted"/>
<dbReference type="Proteomes" id="UP000001812">
    <property type="component" value="Chromosome I"/>
</dbReference>
<accession>A0A0E1W1I8</accession>
<sequence length="116" mass="12873">MRRAGEFDKVVAAATRGPTVAARNIALFPGRQTAAQRAGARSRDVGAADSDIPIRMPNLPARRMSCDNRRIRLHPPSISDAPSTLGDSVAERLFEFDKFTRAFWCNARTNWNWCIG</sequence>
<reference evidence="1" key="1">
    <citation type="submission" date="2009-05" db="EMBL/GenBank/DDBJ databases">
        <authorList>
            <person name="Harkins D.M."/>
            <person name="DeShazer D."/>
            <person name="Woods D.E."/>
            <person name="Brinkac L.M."/>
            <person name="Brown K.A."/>
            <person name="Hung G.C."/>
            <person name="Tuanyok A."/>
            <person name="Zhang B."/>
            <person name="Nierman W.C."/>
        </authorList>
    </citation>
    <scope>NUCLEOTIDE SEQUENCE [LARGE SCALE GENOMIC DNA]</scope>
    <source>
        <strain evidence="1">1710a</strain>
    </source>
</reference>
<name>A0A0E1W1I8_BURPE</name>
<dbReference type="AlphaFoldDB" id="A0A0E1W1I8"/>
<evidence type="ECO:0000313" key="1">
    <source>
        <dbReference type="EMBL" id="EET07075.1"/>
    </source>
</evidence>
<dbReference type="EMBL" id="CM000832">
    <property type="protein sequence ID" value="EET07075.1"/>
    <property type="molecule type" value="Genomic_DNA"/>
</dbReference>